<evidence type="ECO:0000256" key="6">
    <source>
        <dbReference type="SAM" id="Phobius"/>
    </source>
</evidence>
<feature type="transmembrane region" description="Helical" evidence="6">
    <location>
        <begin position="164"/>
        <end position="186"/>
    </location>
</feature>
<keyword evidence="3 6" id="KW-0812">Transmembrane</keyword>
<evidence type="ECO:0000256" key="5">
    <source>
        <dbReference type="ARBA" id="ARBA00023136"/>
    </source>
</evidence>
<reference evidence="7" key="2">
    <citation type="submission" date="2020-09" db="EMBL/GenBank/DDBJ databases">
        <authorList>
            <person name="Sun Q."/>
            <person name="Zhou Y."/>
        </authorList>
    </citation>
    <scope>NUCLEOTIDE SEQUENCE</scope>
    <source>
        <strain evidence="7">CGMCC 1.15425</strain>
    </source>
</reference>
<dbReference type="EMBL" id="BMIY01000005">
    <property type="protein sequence ID" value="GGG57160.1"/>
    <property type="molecule type" value="Genomic_DNA"/>
</dbReference>
<reference evidence="7" key="1">
    <citation type="journal article" date="2014" name="Int. J. Syst. Evol. Microbiol.">
        <title>Complete genome sequence of Corynebacterium casei LMG S-19264T (=DSM 44701T), isolated from a smear-ripened cheese.</title>
        <authorList>
            <consortium name="US DOE Joint Genome Institute (JGI-PGF)"/>
            <person name="Walter F."/>
            <person name="Albersmeier A."/>
            <person name="Kalinowski J."/>
            <person name="Ruckert C."/>
        </authorList>
    </citation>
    <scope>NUCLEOTIDE SEQUENCE</scope>
    <source>
        <strain evidence="7">CGMCC 1.15425</strain>
    </source>
</reference>
<feature type="transmembrane region" description="Helical" evidence="6">
    <location>
        <begin position="234"/>
        <end position="255"/>
    </location>
</feature>
<dbReference type="PANTHER" id="PTHR30213:SF0">
    <property type="entry name" value="UPF0761 MEMBRANE PROTEIN YIHY"/>
    <property type="match status" value="1"/>
</dbReference>
<accession>A0A917GU52</accession>
<dbReference type="Pfam" id="PF03631">
    <property type="entry name" value="Virul_fac_BrkB"/>
    <property type="match status" value="1"/>
</dbReference>
<dbReference type="Proteomes" id="UP000627715">
    <property type="component" value="Unassembled WGS sequence"/>
</dbReference>
<dbReference type="PANTHER" id="PTHR30213">
    <property type="entry name" value="INNER MEMBRANE PROTEIN YHJD"/>
    <property type="match status" value="1"/>
</dbReference>
<feature type="transmembrane region" description="Helical" evidence="6">
    <location>
        <begin position="206"/>
        <end position="227"/>
    </location>
</feature>
<evidence type="ECO:0000256" key="2">
    <source>
        <dbReference type="ARBA" id="ARBA00022475"/>
    </source>
</evidence>
<keyword evidence="8" id="KW-1185">Reference proteome</keyword>
<name>A0A917GU52_9GAMM</name>
<dbReference type="GO" id="GO:0005886">
    <property type="term" value="C:plasma membrane"/>
    <property type="evidence" value="ECO:0007669"/>
    <property type="project" value="UniProtKB-SubCell"/>
</dbReference>
<evidence type="ECO:0000313" key="8">
    <source>
        <dbReference type="Proteomes" id="UP000627715"/>
    </source>
</evidence>
<sequence length="467" mass="53222">MRVRSIQDIRTIIDSFIWQDDDAAGFNQWQRAGMKTLRIIYAIIRDMTEGQLSLRAMSLVYYTVIAIVPMLALTFSVLKGLGVHNSLEPFLLGTLEPFLGEYGAQITNNVVSFVDNVRVDVLSVVSLGVLLYTVLTMMQKIEFTFNYIWSVSQPRSLANRVSEYLFAVIVSPLLILISVGIASYVNTNFFVRYLETVTFGEHFLRVMAEIMPLLFMSLAFALAFSFIPNTRVKFSSALLGGVVTTIAWKTMGWVFQNFITVNSANAVIYAAFFAVILVMLFIYLGWLMLMIGSSVAFYHQYPSKARSGRKPLGLSQQTKEELTLTIAMLVVKRFRKNQPPWTLEELHAYTRLPPPMIEAALSLLISINFIRTTDDQPRSYLPVNSVESVRINDIRHRLREYAPDGRDIRHRCQEQRAMHMFLDEFHKESDTEFGQMTFAELLKETPSTAEGKAIKENLDIDLHKDTP</sequence>
<dbReference type="NCBIfam" id="TIGR00765">
    <property type="entry name" value="yihY_not_rbn"/>
    <property type="match status" value="1"/>
</dbReference>
<feature type="transmembrane region" description="Helical" evidence="6">
    <location>
        <begin position="267"/>
        <end position="298"/>
    </location>
</feature>
<evidence type="ECO:0000256" key="1">
    <source>
        <dbReference type="ARBA" id="ARBA00004651"/>
    </source>
</evidence>
<evidence type="ECO:0000313" key="7">
    <source>
        <dbReference type="EMBL" id="GGG57160.1"/>
    </source>
</evidence>
<feature type="transmembrane region" description="Helical" evidence="6">
    <location>
        <begin position="59"/>
        <end position="78"/>
    </location>
</feature>
<protein>
    <submittedName>
        <fullName evidence="7">Uncharacterized protein</fullName>
    </submittedName>
</protein>
<dbReference type="RefSeq" id="WP_068813025.1">
    <property type="nucleotide sequence ID" value="NZ_BMIY01000005.1"/>
</dbReference>
<evidence type="ECO:0000256" key="4">
    <source>
        <dbReference type="ARBA" id="ARBA00022989"/>
    </source>
</evidence>
<keyword evidence="4 6" id="KW-1133">Transmembrane helix</keyword>
<keyword evidence="5 6" id="KW-0472">Membrane</keyword>
<dbReference type="InterPro" id="IPR017039">
    <property type="entry name" value="Virul_fac_BrkB"/>
</dbReference>
<proteinExistence type="predicted"/>
<dbReference type="OrthoDB" id="9808671at2"/>
<dbReference type="AlphaFoldDB" id="A0A917GU52"/>
<feature type="transmembrane region" description="Helical" evidence="6">
    <location>
        <begin position="121"/>
        <end position="143"/>
    </location>
</feature>
<comment type="subcellular location">
    <subcellularLocation>
        <location evidence="1">Cell membrane</location>
        <topology evidence="1">Multi-pass membrane protein</topology>
    </subcellularLocation>
</comment>
<keyword evidence="2" id="KW-1003">Cell membrane</keyword>
<evidence type="ECO:0000256" key="3">
    <source>
        <dbReference type="ARBA" id="ARBA00022692"/>
    </source>
</evidence>
<comment type="caution">
    <text evidence="7">The sequence shown here is derived from an EMBL/GenBank/DDBJ whole genome shotgun (WGS) entry which is preliminary data.</text>
</comment>
<organism evidence="7 8">
    <name type="scientific">Pseudohongiella nitratireducens</name>
    <dbReference type="NCBI Taxonomy" id="1768907"/>
    <lineage>
        <taxon>Bacteria</taxon>
        <taxon>Pseudomonadati</taxon>
        <taxon>Pseudomonadota</taxon>
        <taxon>Gammaproteobacteria</taxon>
        <taxon>Pseudomonadales</taxon>
        <taxon>Pseudohongiellaceae</taxon>
        <taxon>Pseudohongiella</taxon>
    </lineage>
</organism>
<gene>
    <name evidence="7" type="ORF">GCM10011403_12940</name>
</gene>